<evidence type="ECO:0000259" key="12">
    <source>
        <dbReference type="SMART" id="SM00986"/>
    </source>
</evidence>
<evidence type="ECO:0000256" key="9">
    <source>
        <dbReference type="ARBA" id="ARBA00023004"/>
    </source>
</evidence>
<dbReference type="EC" id="3.2.2.27" evidence="3"/>
<evidence type="ECO:0000256" key="1">
    <source>
        <dbReference type="ARBA" id="ARBA00001400"/>
    </source>
</evidence>
<dbReference type="GO" id="GO:0046872">
    <property type="term" value="F:metal ion binding"/>
    <property type="evidence" value="ECO:0007669"/>
    <property type="project" value="UniProtKB-KW"/>
</dbReference>
<dbReference type="GO" id="GO:0004844">
    <property type="term" value="F:uracil DNA N-glycosylase activity"/>
    <property type="evidence" value="ECO:0007669"/>
    <property type="project" value="UniProtKB-EC"/>
</dbReference>
<dbReference type="InterPro" id="IPR051536">
    <property type="entry name" value="UDG_Type-4/5"/>
</dbReference>
<dbReference type="InterPro" id="IPR005122">
    <property type="entry name" value="Uracil-DNA_glycosylase-like"/>
</dbReference>
<evidence type="ECO:0000313" key="13">
    <source>
        <dbReference type="EMBL" id="KGK99399.1"/>
    </source>
</evidence>
<feature type="domain" description="Uracil-DNA glycosylase-like" evidence="12">
    <location>
        <begin position="34"/>
        <end position="177"/>
    </location>
</feature>
<dbReference type="NCBIfam" id="TIGR00758">
    <property type="entry name" value="UDG_fam4"/>
    <property type="match status" value="1"/>
</dbReference>
<proteinExistence type="inferred from homology"/>
<keyword evidence="9" id="KW-0408">Iron</keyword>
<gene>
    <name evidence="13" type="ORF">LI82_05230</name>
</gene>
<dbReference type="InterPro" id="IPR005273">
    <property type="entry name" value="Ura-DNA_glyco_family4"/>
</dbReference>
<dbReference type="AlphaFoldDB" id="A0A099T3D0"/>
<dbReference type="SMART" id="SM00986">
    <property type="entry name" value="UDG"/>
    <property type="match status" value="1"/>
</dbReference>
<evidence type="ECO:0000313" key="14">
    <source>
        <dbReference type="Proteomes" id="UP000029859"/>
    </source>
</evidence>
<dbReference type="Proteomes" id="UP000029859">
    <property type="component" value="Unassembled WGS sequence"/>
</dbReference>
<keyword evidence="10" id="KW-0411">Iron-sulfur</keyword>
<dbReference type="InterPro" id="IPR036895">
    <property type="entry name" value="Uracil-DNA_glycosylase-like_sf"/>
</dbReference>
<evidence type="ECO:0000256" key="4">
    <source>
        <dbReference type="ARBA" id="ARBA00019403"/>
    </source>
</evidence>
<dbReference type="Pfam" id="PF03167">
    <property type="entry name" value="UDG"/>
    <property type="match status" value="1"/>
</dbReference>
<comment type="caution">
    <text evidence="13">The sequence shown here is derived from an EMBL/GenBank/DDBJ whole genome shotgun (WGS) entry which is preliminary data.</text>
</comment>
<sequence>MKMSSEWKTLEDVEKNIFECTACPLSETVINKVVRKGSDKPKVLFIGEAPGKNEDETGVPFCGRAGKILDELIDYAGLEDRDWAVINTIKCRPPKNRNPNKKELEACKPFLNRQIELLDPKAIILLGNTAEKAFCPDRKLEWGIPEEINERIVLKLYHPAALIYTRSRIESQNAYIDQNKHLFE</sequence>
<evidence type="ECO:0000256" key="11">
    <source>
        <dbReference type="ARBA" id="ARBA00023204"/>
    </source>
</evidence>
<evidence type="ECO:0000256" key="8">
    <source>
        <dbReference type="ARBA" id="ARBA00022801"/>
    </source>
</evidence>
<comment type="similarity">
    <text evidence="2">Belongs to the uracil-DNA glycosylase (UDG) superfamily. Type 4 (UDGa) family.</text>
</comment>
<evidence type="ECO:0000256" key="7">
    <source>
        <dbReference type="ARBA" id="ARBA00022763"/>
    </source>
</evidence>
<comment type="catalytic activity">
    <reaction evidence="1">
        <text>Hydrolyzes single-stranded DNA or mismatched double-stranded DNA and polynucleotides, releasing free uracil.</text>
        <dbReference type="EC" id="3.2.2.27"/>
    </reaction>
</comment>
<evidence type="ECO:0000256" key="3">
    <source>
        <dbReference type="ARBA" id="ARBA00012030"/>
    </source>
</evidence>
<name>A0A099T3D0_METMT</name>
<keyword evidence="8" id="KW-0378">Hydrolase</keyword>
<dbReference type="PANTHER" id="PTHR33693:SF1">
    <property type="entry name" value="TYPE-4 URACIL-DNA GLYCOSYLASE"/>
    <property type="match status" value="1"/>
</dbReference>
<organism evidence="13 14">
    <name type="scientific">Methanococcoides methylutens</name>
    <dbReference type="NCBI Taxonomy" id="2226"/>
    <lineage>
        <taxon>Archaea</taxon>
        <taxon>Methanobacteriati</taxon>
        <taxon>Methanobacteriota</taxon>
        <taxon>Stenosarchaea group</taxon>
        <taxon>Methanomicrobia</taxon>
        <taxon>Methanosarcinales</taxon>
        <taxon>Methanosarcinaceae</taxon>
        <taxon>Methanococcoides</taxon>
    </lineage>
</organism>
<evidence type="ECO:0000256" key="10">
    <source>
        <dbReference type="ARBA" id="ARBA00023014"/>
    </source>
</evidence>
<dbReference type="Gene3D" id="3.40.470.10">
    <property type="entry name" value="Uracil-DNA glycosylase-like domain"/>
    <property type="match status" value="1"/>
</dbReference>
<keyword evidence="14" id="KW-1185">Reference proteome</keyword>
<dbReference type="EMBL" id="JRHO01000009">
    <property type="protein sequence ID" value="KGK99399.1"/>
    <property type="molecule type" value="Genomic_DNA"/>
</dbReference>
<keyword evidence="5" id="KW-0004">4Fe-4S</keyword>
<protein>
    <recommendedName>
        <fullName evidence="4">Type-4 uracil-DNA glycosylase</fullName>
        <ecNumber evidence="3">3.2.2.27</ecNumber>
    </recommendedName>
</protein>
<dbReference type="SUPFAM" id="SSF52141">
    <property type="entry name" value="Uracil-DNA glycosylase-like"/>
    <property type="match status" value="1"/>
</dbReference>
<reference evidence="13 14" key="1">
    <citation type="submission" date="2014-09" db="EMBL/GenBank/DDBJ databases">
        <title>Draft genome sequence of an obligately methylotrophic methanogen, Methanococcoides methylutens, isolated from marine sediment.</title>
        <authorList>
            <person name="Guan Y."/>
            <person name="Ngugi D.K."/>
            <person name="Blom J."/>
            <person name="Ali S."/>
            <person name="Ferry J.G."/>
            <person name="Stingl U."/>
        </authorList>
    </citation>
    <scope>NUCLEOTIDE SEQUENCE [LARGE SCALE GENOMIC DNA]</scope>
    <source>
        <strain evidence="13 14">DSM 2657</strain>
    </source>
</reference>
<keyword evidence="7" id="KW-0227">DNA damage</keyword>
<evidence type="ECO:0000256" key="5">
    <source>
        <dbReference type="ARBA" id="ARBA00022485"/>
    </source>
</evidence>
<evidence type="ECO:0000256" key="2">
    <source>
        <dbReference type="ARBA" id="ARBA00006521"/>
    </source>
</evidence>
<accession>A0A099T3D0</accession>
<dbReference type="SMART" id="SM00987">
    <property type="entry name" value="UreE_C"/>
    <property type="match status" value="1"/>
</dbReference>
<dbReference type="GO" id="GO:0051539">
    <property type="term" value="F:4 iron, 4 sulfur cluster binding"/>
    <property type="evidence" value="ECO:0007669"/>
    <property type="project" value="UniProtKB-KW"/>
</dbReference>
<dbReference type="PANTHER" id="PTHR33693">
    <property type="entry name" value="TYPE-5 URACIL-DNA GLYCOSYLASE"/>
    <property type="match status" value="1"/>
</dbReference>
<keyword evidence="11" id="KW-0234">DNA repair</keyword>
<evidence type="ECO:0000256" key="6">
    <source>
        <dbReference type="ARBA" id="ARBA00022723"/>
    </source>
</evidence>
<dbReference type="GO" id="GO:0006281">
    <property type="term" value="P:DNA repair"/>
    <property type="evidence" value="ECO:0007669"/>
    <property type="project" value="UniProtKB-KW"/>
</dbReference>
<keyword evidence="6" id="KW-0479">Metal-binding</keyword>
<dbReference type="CDD" id="cd10030">
    <property type="entry name" value="UDG-F4_TTUDGA_SPO1dp_like"/>
    <property type="match status" value="1"/>
</dbReference>